<dbReference type="OrthoDB" id="10068241at2759"/>
<dbReference type="PANTHER" id="PTHR43130">
    <property type="entry name" value="ARAC-FAMILY TRANSCRIPTIONAL REGULATOR"/>
    <property type="match status" value="1"/>
</dbReference>
<dbReference type="PANTHER" id="PTHR43130:SF15">
    <property type="entry name" value="THIJ_PFPI FAMILY PROTEIN (AFU_ORTHOLOGUE AFUA_5G14240)"/>
    <property type="match status" value="1"/>
</dbReference>
<dbReference type="Proteomes" id="UP000663828">
    <property type="component" value="Unassembled WGS sequence"/>
</dbReference>
<dbReference type="AlphaFoldDB" id="A0A814U0P3"/>
<dbReference type="Gene3D" id="3.40.50.880">
    <property type="match status" value="1"/>
</dbReference>
<dbReference type="InterPro" id="IPR029062">
    <property type="entry name" value="Class_I_gatase-like"/>
</dbReference>
<evidence type="ECO:0000313" key="3">
    <source>
        <dbReference type="EMBL" id="CAF1169814.1"/>
    </source>
</evidence>
<accession>A0A814U0P3</accession>
<dbReference type="InterPro" id="IPR052158">
    <property type="entry name" value="INH-QAR"/>
</dbReference>
<protein>
    <recommendedName>
        <fullName evidence="1">DJ-1/PfpI domain-containing protein</fullName>
    </recommendedName>
</protein>
<dbReference type="Proteomes" id="UP000663852">
    <property type="component" value="Unassembled WGS sequence"/>
</dbReference>
<dbReference type="SUPFAM" id="SSF52317">
    <property type="entry name" value="Class I glutamine amidotransferase-like"/>
    <property type="match status" value="1"/>
</dbReference>
<gene>
    <name evidence="3" type="ORF">EDS130_LOCUS23624</name>
    <name evidence="2" type="ORF">XAT740_LOCUS21659</name>
</gene>
<dbReference type="CDD" id="cd03139">
    <property type="entry name" value="GATase1_PfpI_2"/>
    <property type="match status" value="1"/>
</dbReference>
<comment type="caution">
    <text evidence="3">The sequence shown here is derived from an EMBL/GenBank/DDBJ whole genome shotgun (WGS) entry which is preliminary data.</text>
</comment>
<sequence>MADLNVTRLGIAIYPGFALLDVAGPMQFFNQLSIIQPFELSVIAKTMDPVSTRPPKDLVLNAKYQCIGEAWQPTHTYDNAPDLDILLVPGGYGLRDETIFNDLGAFIKKQYPKLRYLLSVCTGSTAIAATGILDGRKATSNKFSWSWATKFETVNWVPKARWVVDGNIWSSSGVAAGMDMTYAFISTIFSPKIATEIANVMEYEPHTDSEWDPFSDIWKVSSQ</sequence>
<dbReference type="Pfam" id="PF01965">
    <property type="entry name" value="DJ-1_PfpI"/>
    <property type="match status" value="1"/>
</dbReference>
<evidence type="ECO:0000313" key="5">
    <source>
        <dbReference type="Proteomes" id="UP000663852"/>
    </source>
</evidence>
<keyword evidence="4" id="KW-1185">Reference proteome</keyword>
<dbReference type="InterPro" id="IPR002818">
    <property type="entry name" value="DJ-1/PfpI"/>
</dbReference>
<proteinExistence type="predicted"/>
<organism evidence="3 5">
    <name type="scientific">Adineta ricciae</name>
    <name type="common">Rotifer</name>
    <dbReference type="NCBI Taxonomy" id="249248"/>
    <lineage>
        <taxon>Eukaryota</taxon>
        <taxon>Metazoa</taxon>
        <taxon>Spiralia</taxon>
        <taxon>Gnathifera</taxon>
        <taxon>Rotifera</taxon>
        <taxon>Eurotatoria</taxon>
        <taxon>Bdelloidea</taxon>
        <taxon>Adinetida</taxon>
        <taxon>Adinetidae</taxon>
        <taxon>Adineta</taxon>
    </lineage>
</organism>
<evidence type="ECO:0000313" key="2">
    <source>
        <dbReference type="EMBL" id="CAF1164257.1"/>
    </source>
</evidence>
<evidence type="ECO:0000313" key="4">
    <source>
        <dbReference type="Proteomes" id="UP000663828"/>
    </source>
</evidence>
<feature type="domain" description="DJ-1/PfpI" evidence="1">
    <location>
        <begin position="12"/>
        <end position="185"/>
    </location>
</feature>
<dbReference type="EMBL" id="CAJNOR010001561">
    <property type="protein sequence ID" value="CAF1164257.1"/>
    <property type="molecule type" value="Genomic_DNA"/>
</dbReference>
<name>A0A814U0P3_ADIRI</name>
<dbReference type="EMBL" id="CAJNOJ010000130">
    <property type="protein sequence ID" value="CAF1169814.1"/>
    <property type="molecule type" value="Genomic_DNA"/>
</dbReference>
<reference evidence="3" key="1">
    <citation type="submission" date="2021-02" db="EMBL/GenBank/DDBJ databases">
        <authorList>
            <person name="Nowell W R."/>
        </authorList>
    </citation>
    <scope>NUCLEOTIDE SEQUENCE</scope>
</reference>
<evidence type="ECO:0000259" key="1">
    <source>
        <dbReference type="Pfam" id="PF01965"/>
    </source>
</evidence>